<feature type="region of interest" description="Disordered" evidence="1">
    <location>
        <begin position="1"/>
        <end position="25"/>
    </location>
</feature>
<dbReference type="Proteomes" id="UP000731907">
    <property type="component" value="Unassembled WGS sequence"/>
</dbReference>
<gene>
    <name evidence="2" type="ORF">GU927_001725</name>
</gene>
<sequence>MREFPKTAMNRKASDVYEAASTGPVSLSEHGTSRFVIMSRRYFDEHFGMSTAPDQPPVPESPQPPAPPAAPAKPAIEQVRIENMDLDDEEAQPLVEELERLMGARDWG</sequence>
<name>A0ABS6IZW8_9RHOB</name>
<feature type="compositionally biased region" description="Pro residues" evidence="1">
    <location>
        <begin position="54"/>
        <end position="71"/>
    </location>
</feature>
<evidence type="ECO:0000256" key="1">
    <source>
        <dbReference type="SAM" id="MobiDB-lite"/>
    </source>
</evidence>
<evidence type="ECO:0008006" key="4">
    <source>
        <dbReference type="Google" id="ProtNLM"/>
    </source>
</evidence>
<evidence type="ECO:0000313" key="3">
    <source>
        <dbReference type="Proteomes" id="UP000731907"/>
    </source>
</evidence>
<protein>
    <recommendedName>
        <fullName evidence="4">Prevent-host-death protein</fullName>
    </recommendedName>
</protein>
<dbReference type="EMBL" id="JAAATX020000001">
    <property type="protein sequence ID" value="MBU9696556.1"/>
    <property type="molecule type" value="Genomic_DNA"/>
</dbReference>
<dbReference type="RefSeq" id="WP_161760556.1">
    <property type="nucleotide sequence ID" value="NZ_JAAATX020000001.1"/>
</dbReference>
<reference evidence="2 3" key="1">
    <citation type="submission" date="2021-06" db="EMBL/GenBank/DDBJ databases">
        <title>Rhodobacteraceae bacterium strain HSP-20.</title>
        <authorList>
            <person name="Chen W.-M."/>
        </authorList>
    </citation>
    <scope>NUCLEOTIDE SEQUENCE [LARGE SCALE GENOMIC DNA]</scope>
    <source>
        <strain evidence="2 3">HSP-20</strain>
    </source>
</reference>
<comment type="caution">
    <text evidence="2">The sequence shown here is derived from an EMBL/GenBank/DDBJ whole genome shotgun (WGS) entry which is preliminary data.</text>
</comment>
<accession>A0ABS6IZW8</accession>
<feature type="region of interest" description="Disordered" evidence="1">
    <location>
        <begin position="47"/>
        <end position="75"/>
    </location>
</feature>
<evidence type="ECO:0000313" key="2">
    <source>
        <dbReference type="EMBL" id="MBU9696556.1"/>
    </source>
</evidence>
<proteinExistence type="predicted"/>
<organism evidence="2 3">
    <name type="scientific">Paragemmobacter amnigenus</name>
    <dbReference type="NCBI Taxonomy" id="2852097"/>
    <lineage>
        <taxon>Bacteria</taxon>
        <taxon>Pseudomonadati</taxon>
        <taxon>Pseudomonadota</taxon>
        <taxon>Alphaproteobacteria</taxon>
        <taxon>Rhodobacterales</taxon>
        <taxon>Paracoccaceae</taxon>
        <taxon>Paragemmobacter</taxon>
    </lineage>
</organism>
<keyword evidence="3" id="KW-1185">Reference proteome</keyword>